<sequence length="80" mass="9042">MMSSPFTFDKKGKITLHCPVIILHRIQGHSAVRPDQWLGLRLWMLTGSCLLSVEDFPDGDQCKSFYMSTCAKIGCVIAFY</sequence>
<accession>A0A2P2JCZ1</accession>
<organism evidence="1">
    <name type="scientific">Rhizophora mucronata</name>
    <name type="common">Asiatic mangrove</name>
    <dbReference type="NCBI Taxonomy" id="61149"/>
    <lineage>
        <taxon>Eukaryota</taxon>
        <taxon>Viridiplantae</taxon>
        <taxon>Streptophyta</taxon>
        <taxon>Embryophyta</taxon>
        <taxon>Tracheophyta</taxon>
        <taxon>Spermatophyta</taxon>
        <taxon>Magnoliopsida</taxon>
        <taxon>eudicotyledons</taxon>
        <taxon>Gunneridae</taxon>
        <taxon>Pentapetalae</taxon>
        <taxon>rosids</taxon>
        <taxon>fabids</taxon>
        <taxon>Malpighiales</taxon>
        <taxon>Rhizophoraceae</taxon>
        <taxon>Rhizophora</taxon>
    </lineage>
</organism>
<reference evidence="1" key="1">
    <citation type="submission" date="2018-02" db="EMBL/GenBank/DDBJ databases">
        <title>Rhizophora mucronata_Transcriptome.</title>
        <authorList>
            <person name="Meera S.P."/>
            <person name="Sreeshan A."/>
            <person name="Augustine A."/>
        </authorList>
    </citation>
    <scope>NUCLEOTIDE SEQUENCE</scope>
    <source>
        <tissue evidence="1">Leaf</tissue>
    </source>
</reference>
<protein>
    <submittedName>
        <fullName evidence="1">E3 ubiquitin-protein ligase BRE1-like 1</fullName>
    </submittedName>
</protein>
<dbReference type="AlphaFoldDB" id="A0A2P2JCZ1"/>
<evidence type="ECO:0000313" key="1">
    <source>
        <dbReference type="EMBL" id="MBW91345.1"/>
    </source>
</evidence>
<name>A0A2P2JCZ1_RHIMU</name>
<proteinExistence type="predicted"/>
<dbReference type="EMBL" id="GGEC01010862">
    <property type="protein sequence ID" value="MBW91345.1"/>
    <property type="molecule type" value="Transcribed_RNA"/>
</dbReference>